<name>A0A2N1ME92_9GLOM</name>
<dbReference type="EMBL" id="LLXL01002756">
    <property type="protein sequence ID" value="PKK60043.1"/>
    <property type="molecule type" value="Genomic_DNA"/>
</dbReference>
<evidence type="ECO:0000256" key="1">
    <source>
        <dbReference type="SAM" id="Coils"/>
    </source>
</evidence>
<accession>A0A2N1ME92</accession>
<feature type="coiled-coil region" evidence="1">
    <location>
        <begin position="5"/>
        <end position="46"/>
    </location>
</feature>
<feature type="coiled-coil region" evidence="1">
    <location>
        <begin position="198"/>
        <end position="225"/>
    </location>
</feature>
<proteinExistence type="predicted"/>
<dbReference type="VEuPathDB" id="FungiDB:RhiirA1_480938"/>
<dbReference type="AlphaFoldDB" id="A0A2N1ME92"/>
<dbReference type="EMBL" id="LLXL01002784">
    <property type="protein sequence ID" value="PKK59961.1"/>
    <property type="molecule type" value="Genomic_DNA"/>
</dbReference>
<evidence type="ECO:0000313" key="4">
    <source>
        <dbReference type="Proteomes" id="UP000233469"/>
    </source>
</evidence>
<reference evidence="2 4" key="1">
    <citation type="submission" date="2016-04" db="EMBL/GenBank/DDBJ databases">
        <title>Genome analyses suggest a sexual origin of heterokaryosis in a supposedly ancient asexual fungus.</title>
        <authorList>
            <person name="Ropars J."/>
            <person name="Sedzielewska K."/>
            <person name="Noel J."/>
            <person name="Charron P."/>
            <person name="Farinelli L."/>
            <person name="Marton T."/>
            <person name="Kruger M."/>
            <person name="Pelin A."/>
            <person name="Brachmann A."/>
            <person name="Corradi N."/>
        </authorList>
    </citation>
    <scope>NUCLEOTIDE SEQUENCE [LARGE SCALE GENOMIC DNA]</scope>
    <source>
        <strain evidence="2 4">C2</strain>
    </source>
</reference>
<comment type="caution">
    <text evidence="2">The sequence shown here is derived from an EMBL/GenBank/DDBJ whole genome shotgun (WGS) entry which is preliminary data.</text>
</comment>
<sequence>MQSKIDEMKICITRLEVENAELRKKFTEIEARNAELKARIEVMQLQHKIVTTLLYVPPRRDFLLRLAKLTDPVPLESISWKSRRIESYLWHTLEVYENSLSRKKHKTMTKGKTLRPRSWPECNISPALPTIHVVDSGSQTNDTTWPEALKHDYEEENNRRVMNELKVLSQHLLDYNRRTFGKFMQDIEKEYRERVTANKKMCYEIENLKMQLLEAEKELASIKSDSSH</sequence>
<evidence type="ECO:0000313" key="3">
    <source>
        <dbReference type="EMBL" id="PKK60043.1"/>
    </source>
</evidence>
<organism evidence="2 4">
    <name type="scientific">Rhizophagus irregularis</name>
    <dbReference type="NCBI Taxonomy" id="588596"/>
    <lineage>
        <taxon>Eukaryota</taxon>
        <taxon>Fungi</taxon>
        <taxon>Fungi incertae sedis</taxon>
        <taxon>Mucoromycota</taxon>
        <taxon>Glomeromycotina</taxon>
        <taxon>Glomeromycetes</taxon>
        <taxon>Glomerales</taxon>
        <taxon>Glomeraceae</taxon>
        <taxon>Rhizophagus</taxon>
    </lineage>
</organism>
<dbReference type="Proteomes" id="UP000233469">
    <property type="component" value="Unassembled WGS sequence"/>
</dbReference>
<dbReference type="VEuPathDB" id="FungiDB:FUN_011242"/>
<reference evidence="2 4" key="2">
    <citation type="submission" date="2017-10" db="EMBL/GenBank/DDBJ databases">
        <title>Extensive intraspecific genome diversity in a model arbuscular mycorrhizal fungus.</title>
        <authorList>
            <person name="Chen E.C.H."/>
            <person name="Morin E."/>
            <person name="Baudet D."/>
            <person name="Noel J."/>
            <person name="Ndikumana S."/>
            <person name="Charron P."/>
            <person name="St-Onge C."/>
            <person name="Giorgi J."/>
            <person name="Grigoriev I.V."/>
            <person name="Roux C."/>
            <person name="Martin F.M."/>
            <person name="Corradi N."/>
        </authorList>
    </citation>
    <scope>NUCLEOTIDE SEQUENCE [LARGE SCALE GENOMIC DNA]</scope>
    <source>
        <strain evidence="2 4">C2</strain>
    </source>
</reference>
<evidence type="ECO:0000313" key="2">
    <source>
        <dbReference type="EMBL" id="PKK59961.1"/>
    </source>
</evidence>
<gene>
    <name evidence="3" type="ORF">RhiirC2_793940</name>
    <name evidence="2" type="ORF">RhiirC2_794036</name>
</gene>
<protein>
    <submittedName>
        <fullName evidence="2">Uncharacterized protein</fullName>
    </submittedName>
</protein>
<keyword evidence="1" id="KW-0175">Coiled coil</keyword>
<dbReference type="VEuPathDB" id="FungiDB:RhiirFUN_025135"/>